<dbReference type="InterPro" id="IPR006020">
    <property type="entry name" value="PTB/PI_dom"/>
</dbReference>
<evidence type="ECO:0000313" key="4">
    <source>
        <dbReference type="Proteomes" id="UP001642540"/>
    </source>
</evidence>
<dbReference type="EMBL" id="CAXLJM020000049">
    <property type="protein sequence ID" value="CAL8113944.1"/>
    <property type="molecule type" value="Genomic_DNA"/>
</dbReference>
<protein>
    <recommendedName>
        <fullName evidence="2">PID domain-containing protein</fullName>
    </recommendedName>
</protein>
<dbReference type="SMART" id="SM00462">
    <property type="entry name" value="PTB"/>
    <property type="match status" value="1"/>
</dbReference>
<dbReference type="InterPro" id="IPR011993">
    <property type="entry name" value="PH-like_dom_sf"/>
</dbReference>
<feature type="domain" description="PID" evidence="2">
    <location>
        <begin position="139"/>
        <end position="270"/>
    </location>
</feature>
<dbReference type="SUPFAM" id="SSF50729">
    <property type="entry name" value="PH domain-like"/>
    <property type="match status" value="1"/>
</dbReference>
<name>A0ABP1QX29_9HEXA</name>
<feature type="compositionally biased region" description="Basic and acidic residues" evidence="1">
    <location>
        <begin position="27"/>
        <end position="37"/>
    </location>
</feature>
<sequence>MDHPLLMDDFDDDLASTKSISEEDLFETVKDGKDNSKRLSNRKSSEFSSGDEQESIELTSSDKNKNKSSSSPIEIKGSPARGKHPDIKGSPRCGSSVESTGNSNSRLSIFRVLTRRSSNQSKHKKLQDNWIQAREPVLDGVTFCVKFLGSTLIDKAGATDAAEATRTVIQMVKAGQKTSRVGLKVSTSGITILEPNTGETRLEISIYDIAHCSTDSSFPNVFSFIATNKNDVNECYCFAARKRKLAQQITLTIAQSFNLAFEIWQNSSLEKDTSDHFGGPDNVRVIIGSTDSGQSCSSSASSSANHNPVEDIRSGQWVHFDEVDEITDAINGFNMVALTPFRQEKTRNSRTQQQSAFAEHEDLLICLN</sequence>
<evidence type="ECO:0000256" key="1">
    <source>
        <dbReference type="SAM" id="MobiDB-lite"/>
    </source>
</evidence>
<organism evidence="3 4">
    <name type="scientific">Orchesella dallaii</name>
    <dbReference type="NCBI Taxonomy" id="48710"/>
    <lineage>
        <taxon>Eukaryota</taxon>
        <taxon>Metazoa</taxon>
        <taxon>Ecdysozoa</taxon>
        <taxon>Arthropoda</taxon>
        <taxon>Hexapoda</taxon>
        <taxon>Collembola</taxon>
        <taxon>Entomobryomorpha</taxon>
        <taxon>Entomobryoidea</taxon>
        <taxon>Orchesellidae</taxon>
        <taxon>Orchesellinae</taxon>
        <taxon>Orchesella</taxon>
    </lineage>
</organism>
<dbReference type="Gene3D" id="2.30.29.30">
    <property type="entry name" value="Pleckstrin-homology domain (PH domain)/Phosphotyrosine-binding domain (PTB)"/>
    <property type="match status" value="1"/>
</dbReference>
<proteinExistence type="predicted"/>
<evidence type="ECO:0000313" key="3">
    <source>
        <dbReference type="EMBL" id="CAL8113944.1"/>
    </source>
</evidence>
<evidence type="ECO:0000259" key="2">
    <source>
        <dbReference type="PROSITE" id="PS01179"/>
    </source>
</evidence>
<accession>A0ABP1QX29</accession>
<reference evidence="3 4" key="1">
    <citation type="submission" date="2024-08" db="EMBL/GenBank/DDBJ databases">
        <authorList>
            <person name="Cucini C."/>
            <person name="Frati F."/>
        </authorList>
    </citation>
    <scope>NUCLEOTIDE SEQUENCE [LARGE SCALE GENOMIC DNA]</scope>
</reference>
<gene>
    <name evidence="3" type="ORF">ODALV1_LOCUS16245</name>
</gene>
<comment type="caution">
    <text evidence="3">The sequence shown here is derived from an EMBL/GenBank/DDBJ whole genome shotgun (WGS) entry which is preliminary data.</text>
</comment>
<keyword evidence="4" id="KW-1185">Reference proteome</keyword>
<feature type="region of interest" description="Disordered" evidence="1">
    <location>
        <begin position="1"/>
        <end position="103"/>
    </location>
</feature>
<dbReference type="PANTHER" id="PTHR11232:SF74">
    <property type="entry name" value="PTB DOMAIN-CONTAINING ADAPTER PROTEIN CED-6-LIKE PROTEIN"/>
    <property type="match status" value="1"/>
</dbReference>
<dbReference type="PANTHER" id="PTHR11232">
    <property type="entry name" value="PHOSPHOTYROSINE INTERACTION DOMAIN-CONTAINING FAMILY MEMBER"/>
    <property type="match status" value="1"/>
</dbReference>
<dbReference type="InterPro" id="IPR051133">
    <property type="entry name" value="Adapter_Engulfment-Domain"/>
</dbReference>
<dbReference type="PROSITE" id="PS01179">
    <property type="entry name" value="PID"/>
    <property type="match status" value="1"/>
</dbReference>
<dbReference type="Pfam" id="PF00640">
    <property type="entry name" value="PID"/>
    <property type="match status" value="1"/>
</dbReference>
<dbReference type="Proteomes" id="UP001642540">
    <property type="component" value="Unassembled WGS sequence"/>
</dbReference>